<proteinExistence type="predicted"/>
<evidence type="ECO:0000313" key="2">
    <source>
        <dbReference type="EMBL" id="GGA33253.1"/>
    </source>
</evidence>
<name>A0A916R4F4_9RHOB</name>
<feature type="chain" id="PRO_5036976764" evidence="1">
    <location>
        <begin position="34"/>
        <end position="479"/>
    </location>
</feature>
<accession>A0A916R4F4</accession>
<keyword evidence="2" id="KW-0378">Hydrolase</keyword>
<reference evidence="2" key="2">
    <citation type="submission" date="2020-09" db="EMBL/GenBank/DDBJ databases">
        <authorList>
            <person name="Sun Q."/>
            <person name="Zhou Y."/>
        </authorList>
    </citation>
    <scope>NUCLEOTIDE SEQUENCE</scope>
    <source>
        <strain evidence="2">CGMCC 1.15880</strain>
    </source>
</reference>
<protein>
    <submittedName>
        <fullName evidence="2">Alpha/beta hydrolase</fullName>
    </submittedName>
</protein>
<evidence type="ECO:0000313" key="3">
    <source>
        <dbReference type="Proteomes" id="UP000628017"/>
    </source>
</evidence>
<keyword evidence="3" id="KW-1185">Reference proteome</keyword>
<comment type="caution">
    <text evidence="2">The sequence shown here is derived from an EMBL/GenBank/DDBJ whole genome shotgun (WGS) entry which is preliminary data.</text>
</comment>
<dbReference type="AlphaFoldDB" id="A0A916R4F4"/>
<feature type="signal peptide" evidence="1">
    <location>
        <begin position="1"/>
        <end position="33"/>
    </location>
</feature>
<organism evidence="2 3">
    <name type="scientific">Neptunicoccus cionae</name>
    <dbReference type="NCBI Taxonomy" id="2035344"/>
    <lineage>
        <taxon>Bacteria</taxon>
        <taxon>Pseudomonadati</taxon>
        <taxon>Pseudomonadota</taxon>
        <taxon>Alphaproteobacteria</taxon>
        <taxon>Rhodobacterales</taxon>
        <taxon>Paracoccaceae</taxon>
        <taxon>Neptunicoccus</taxon>
    </lineage>
</organism>
<dbReference type="SUPFAM" id="SSF53474">
    <property type="entry name" value="alpha/beta-Hydrolases"/>
    <property type="match status" value="1"/>
</dbReference>
<dbReference type="GO" id="GO:0016787">
    <property type="term" value="F:hydrolase activity"/>
    <property type="evidence" value="ECO:0007669"/>
    <property type="project" value="UniProtKB-KW"/>
</dbReference>
<dbReference type="EMBL" id="BMKA01000011">
    <property type="protein sequence ID" value="GGA33253.1"/>
    <property type="molecule type" value="Genomic_DNA"/>
</dbReference>
<dbReference type="RefSeq" id="WP_188678866.1">
    <property type="nucleotide sequence ID" value="NZ_BMKA01000011.1"/>
</dbReference>
<sequence length="479" mass="51526">MSRISYPTDLRTQARTWALCLALVAGLAAPAMAQDKTSFREHSGVLPDGTSWLIRVPANWNGRLLRDLDFASFIHVPGFAPRYDDLLARGYAFAGLARHPLRLWQYDPQREILNLETVQDTFTKLEREPDMVLQYGCSGGGLDSLASAEVYPDKIDGSVVLAAHTPVWIMSSFLDGWFAMQTLLGESYEAAGHGPASDLAIVGLPNAGAGGERSLDAIRASWMAAIETAGESPEGRARLALAFAIGQWSPWMVEGTELPDTADAGAMADMIVASALRIGGNVGGSSRLLFENAASGQQLSGNEGVDYAAFYQNAAPAMARTVEALYEQAGLDLQADIARIDAAPRIAASDYARDFWAADGRTTTGDLQVPAIRIHMLGDWAIPYTLMEGYGALVQEQGTGDLYRQSLVQGTGHCEFTAAESTAIVETLVERIETGAWPETSPEALNAAAEALETGSAPRFIEHGDWRVAAYNRPWVPAE</sequence>
<evidence type="ECO:0000256" key="1">
    <source>
        <dbReference type="SAM" id="SignalP"/>
    </source>
</evidence>
<keyword evidence="1" id="KW-0732">Signal</keyword>
<dbReference type="Proteomes" id="UP000628017">
    <property type="component" value="Unassembled WGS sequence"/>
</dbReference>
<gene>
    <name evidence="2" type="ORF">GCM10011498_38050</name>
</gene>
<reference evidence="2" key="1">
    <citation type="journal article" date="2014" name="Int. J. Syst. Evol. Microbiol.">
        <title>Complete genome sequence of Corynebacterium casei LMG S-19264T (=DSM 44701T), isolated from a smear-ripened cheese.</title>
        <authorList>
            <consortium name="US DOE Joint Genome Institute (JGI-PGF)"/>
            <person name="Walter F."/>
            <person name="Albersmeier A."/>
            <person name="Kalinowski J."/>
            <person name="Ruckert C."/>
        </authorList>
    </citation>
    <scope>NUCLEOTIDE SEQUENCE</scope>
    <source>
        <strain evidence="2">CGMCC 1.15880</strain>
    </source>
</reference>
<dbReference type="InterPro" id="IPR029058">
    <property type="entry name" value="AB_hydrolase_fold"/>
</dbReference>